<dbReference type="InterPro" id="IPR018247">
    <property type="entry name" value="EF_Hand_1_Ca_BS"/>
</dbReference>
<dbReference type="EMBL" id="FN653258">
    <property type="protein sequence ID" value="CBY14150.1"/>
    <property type="molecule type" value="Genomic_DNA"/>
</dbReference>
<dbReference type="Gene3D" id="1.10.238.10">
    <property type="entry name" value="EF-hand"/>
    <property type="match status" value="1"/>
</dbReference>
<keyword evidence="3" id="KW-1185">Reference proteome</keyword>
<organism evidence="2">
    <name type="scientific">Oikopleura dioica</name>
    <name type="common">Tunicate</name>
    <dbReference type="NCBI Taxonomy" id="34765"/>
    <lineage>
        <taxon>Eukaryota</taxon>
        <taxon>Metazoa</taxon>
        <taxon>Chordata</taxon>
        <taxon>Tunicata</taxon>
        <taxon>Appendicularia</taxon>
        <taxon>Copelata</taxon>
        <taxon>Oikopleuridae</taxon>
        <taxon>Oikopleura</taxon>
    </lineage>
</organism>
<dbReference type="OrthoDB" id="26525at2759"/>
<evidence type="ECO:0008006" key="4">
    <source>
        <dbReference type="Google" id="ProtNLM"/>
    </source>
</evidence>
<evidence type="ECO:0000313" key="3">
    <source>
        <dbReference type="Proteomes" id="UP000001307"/>
    </source>
</evidence>
<evidence type="ECO:0000256" key="1">
    <source>
        <dbReference type="ARBA" id="ARBA00022837"/>
    </source>
</evidence>
<name>E4XWV6_OIKDI</name>
<keyword evidence="1" id="KW-0106">Calcium</keyword>
<reference evidence="2" key="1">
    <citation type="journal article" date="2010" name="Science">
        <title>Plasticity of animal genome architecture unmasked by rapid evolution of a pelagic tunicate.</title>
        <authorList>
            <person name="Denoeud F."/>
            <person name="Henriet S."/>
            <person name="Mungpakdee S."/>
            <person name="Aury J.M."/>
            <person name="Da Silva C."/>
            <person name="Brinkmann H."/>
            <person name="Mikhaleva J."/>
            <person name="Olsen L.C."/>
            <person name="Jubin C."/>
            <person name="Canestro C."/>
            <person name="Bouquet J.M."/>
            <person name="Danks G."/>
            <person name="Poulain J."/>
            <person name="Campsteijn C."/>
            <person name="Adamski M."/>
            <person name="Cross I."/>
            <person name="Yadetie F."/>
            <person name="Muffato M."/>
            <person name="Louis A."/>
            <person name="Butcher S."/>
            <person name="Tsagkogeorga G."/>
            <person name="Konrad A."/>
            <person name="Singh S."/>
            <person name="Jensen M.F."/>
            <person name="Cong E.H."/>
            <person name="Eikeseth-Otteraa H."/>
            <person name="Noel B."/>
            <person name="Anthouard V."/>
            <person name="Porcel B.M."/>
            <person name="Kachouri-Lafond R."/>
            <person name="Nishino A."/>
            <person name="Ugolini M."/>
            <person name="Chourrout P."/>
            <person name="Nishida H."/>
            <person name="Aasland R."/>
            <person name="Huzurbazar S."/>
            <person name="Westhof E."/>
            <person name="Delsuc F."/>
            <person name="Lehrach H."/>
            <person name="Reinhardt R."/>
            <person name="Weissenbach J."/>
            <person name="Roy S.W."/>
            <person name="Artiguenave F."/>
            <person name="Postlethwait J.H."/>
            <person name="Manak J.R."/>
            <person name="Thompson E.M."/>
            <person name="Jaillon O."/>
            <person name="Du Pasquier L."/>
            <person name="Boudinot P."/>
            <person name="Liberles D.A."/>
            <person name="Volff J.N."/>
            <person name="Philippe H."/>
            <person name="Lenhard B."/>
            <person name="Roest Crollius H."/>
            <person name="Wincker P."/>
            <person name="Chourrout D."/>
        </authorList>
    </citation>
    <scope>NUCLEOTIDE SEQUENCE [LARGE SCALE GENOMIC DNA]</scope>
</reference>
<sequence>MKFAAAVLALAKANPEWLIENWWESAQEVYSWASANPSDFRAAAMSMGNRYDALWNFCNADGSAEVSGAEFTACAASAANHFGMKDSTKGYLYDFGVKYWDVIDRDGSGGFSENEFKGGIAAFVGTNAKVLLKAYDANDDGVLSGDELTAWKGNFLARANKFGVDLTADKVEAMTAAWNDAQTDGDASVATMLELAKFQLNVFNGILASN</sequence>
<dbReference type="AlphaFoldDB" id="E4XWV6"/>
<dbReference type="InParanoid" id="E4XWV6"/>
<dbReference type="Proteomes" id="UP000001307">
    <property type="component" value="Unassembled WGS sequence"/>
</dbReference>
<gene>
    <name evidence="2" type="ORF">GSOID_T00007132001</name>
</gene>
<proteinExistence type="predicted"/>
<dbReference type="InterPro" id="IPR011992">
    <property type="entry name" value="EF-hand-dom_pair"/>
</dbReference>
<evidence type="ECO:0000313" key="2">
    <source>
        <dbReference type="EMBL" id="CBY14150.1"/>
    </source>
</evidence>
<protein>
    <recommendedName>
        <fullName evidence="4">EF-hand domain-containing protein</fullName>
    </recommendedName>
</protein>
<dbReference type="SUPFAM" id="SSF47473">
    <property type="entry name" value="EF-hand"/>
    <property type="match status" value="1"/>
</dbReference>
<dbReference type="PROSITE" id="PS00018">
    <property type="entry name" value="EF_HAND_1"/>
    <property type="match status" value="1"/>
</dbReference>
<accession>E4XWV6</accession>